<reference evidence="2" key="1">
    <citation type="submission" date="2022-09" db="EMBL/GenBank/DDBJ databases">
        <title>Multidrug resistance Raoultella ornithinolytica Strain MQB_Silv_108.</title>
        <authorList>
            <person name="Quintela-Baluja M."/>
        </authorList>
    </citation>
    <scope>NUCLEOTIDE SEQUENCE</scope>
    <source>
        <strain evidence="2">MQB_Silv_108</strain>
    </source>
</reference>
<protein>
    <submittedName>
        <fullName evidence="2">DUF551 domain-containing protein</fullName>
    </submittedName>
</protein>
<gene>
    <name evidence="2" type="ORF">N2J37_13850</name>
</gene>
<dbReference type="EMBL" id="CP104450">
    <property type="protein sequence ID" value="UXE40745.1"/>
    <property type="molecule type" value="Genomic_DNA"/>
</dbReference>
<dbReference type="AlphaFoldDB" id="A0A9Q9JLR0"/>
<name>A0A9Q9JLR0_RAOOR</name>
<organism evidence="2 3">
    <name type="scientific">Raoultella ornithinolytica</name>
    <name type="common">Klebsiella ornithinolytica</name>
    <dbReference type="NCBI Taxonomy" id="54291"/>
    <lineage>
        <taxon>Bacteria</taxon>
        <taxon>Pseudomonadati</taxon>
        <taxon>Pseudomonadota</taxon>
        <taxon>Gammaproteobacteria</taxon>
        <taxon>Enterobacterales</taxon>
        <taxon>Enterobacteriaceae</taxon>
        <taxon>Klebsiella/Raoultella group</taxon>
        <taxon>Raoultella</taxon>
    </lineage>
</organism>
<feature type="domain" description="DUF551" evidence="1">
    <location>
        <begin position="309"/>
        <end position="370"/>
    </location>
</feature>
<evidence type="ECO:0000313" key="2">
    <source>
        <dbReference type="EMBL" id="UXE40745.1"/>
    </source>
</evidence>
<dbReference type="InterPro" id="IPR007539">
    <property type="entry name" value="DUF551"/>
</dbReference>
<dbReference type="Proteomes" id="UP001064206">
    <property type="component" value="Chromosome"/>
</dbReference>
<accession>A0A9Q9JLR0</accession>
<proteinExistence type="predicted"/>
<evidence type="ECO:0000313" key="3">
    <source>
        <dbReference type="Proteomes" id="UP001064206"/>
    </source>
</evidence>
<evidence type="ECO:0000259" key="1">
    <source>
        <dbReference type="Pfam" id="PF04448"/>
    </source>
</evidence>
<dbReference type="RefSeq" id="WP_260990808.1">
    <property type="nucleotide sequence ID" value="NZ_CP104450.1"/>
</dbReference>
<sequence length="376" mass="41615">MTKSTITRERLEEIVSDPMINQGSEFAMLARMALAGMEAEPVAWHIHIPLTDCVYVEVDAETVGRVRAGCEKHNHAVNITPLYTAPQPLTTSERSGLENYRNAQPDMNYQHLSELYHAQEKRLFKLAQRIKGPAFDKYAHSPSQAIDVLESVVFGESEAVCRAAMLQGAENTESRVSTQTAPALEYPTNNAESHCGNSPVIPDGWVMVPVQDEFLSAEQNASGMFELSEDCMCRLAVALSQQSKGLVTPLGYVLVPKEPTEDMRDAYYESSVAPISRLSICGYQAMLAAATQDTPALNSVQSVVTVPGKWIPVSERMPEEGGRYWCYVEEQNSLGKSHYQWNCSWNGNVWSDKALTGRVTHWMPLPAAPQEVKGES</sequence>
<dbReference type="Pfam" id="PF04448">
    <property type="entry name" value="DUF551"/>
    <property type="match status" value="1"/>
</dbReference>